<dbReference type="InterPro" id="IPR051807">
    <property type="entry name" value="Sec-metab_biosynth-assoc"/>
</dbReference>
<gene>
    <name evidence="2" type="ORF">FNA67_20530</name>
</gene>
<evidence type="ECO:0000313" key="2">
    <source>
        <dbReference type="EMBL" id="QEE22399.1"/>
    </source>
</evidence>
<dbReference type="RefSeq" id="WP_049706925.1">
    <property type="nucleotide sequence ID" value="NZ_BMFM01000001.1"/>
</dbReference>
<dbReference type="OrthoDB" id="2293521at2"/>
<dbReference type="Gene3D" id="3.30.70.1060">
    <property type="entry name" value="Dimeric alpha+beta barrel"/>
    <property type="match status" value="1"/>
</dbReference>
<evidence type="ECO:0000256" key="1">
    <source>
        <dbReference type="ARBA" id="ARBA00007689"/>
    </source>
</evidence>
<comment type="similarity">
    <text evidence="1">Belongs to the YciI family.</text>
</comment>
<accession>A0A5B9DUG2</accession>
<dbReference type="InterPro" id="IPR011008">
    <property type="entry name" value="Dimeric_a/b-barrel"/>
</dbReference>
<evidence type="ECO:0000313" key="3">
    <source>
        <dbReference type="Proteomes" id="UP000321062"/>
    </source>
</evidence>
<dbReference type="KEGG" id="yti:FNA67_20530"/>
<dbReference type="PANTHER" id="PTHR33606:SF3">
    <property type="entry name" value="PROTEIN YCII"/>
    <property type="match status" value="1"/>
</dbReference>
<dbReference type="Proteomes" id="UP000321062">
    <property type="component" value="Chromosome"/>
</dbReference>
<dbReference type="AlphaFoldDB" id="A0A5B9DUG2"/>
<organism evidence="2 3">
    <name type="scientific">Paradevosia tibetensis</name>
    <dbReference type="NCBI Taxonomy" id="1447062"/>
    <lineage>
        <taxon>Bacteria</taxon>
        <taxon>Pseudomonadati</taxon>
        <taxon>Pseudomonadota</taxon>
        <taxon>Alphaproteobacteria</taxon>
        <taxon>Hyphomicrobiales</taxon>
        <taxon>Devosiaceae</taxon>
        <taxon>Paradevosia</taxon>
    </lineage>
</organism>
<protein>
    <submittedName>
        <fullName evidence="2">YciI family protein</fullName>
    </submittedName>
</protein>
<dbReference type="SUPFAM" id="SSF54909">
    <property type="entry name" value="Dimeric alpha+beta barrel"/>
    <property type="match status" value="1"/>
</dbReference>
<sequence>MPLYSFIAKDKAGALDQRMAVRPRHLEHLDSLGDTLVLAGPFQTEDGKSTGSLMVIEADDLDAAKTLFAKDPFVAEGIFESYEVSRWSLTINKAAGR</sequence>
<dbReference type="EMBL" id="CP041690">
    <property type="protein sequence ID" value="QEE22399.1"/>
    <property type="molecule type" value="Genomic_DNA"/>
</dbReference>
<dbReference type="InterPro" id="IPR005545">
    <property type="entry name" value="YCII"/>
</dbReference>
<name>A0A5B9DUG2_9HYPH</name>
<reference evidence="2 3" key="1">
    <citation type="journal article" date="2015" name="Int. J. Syst. Evol. Microbiol.">
        <title>Youhaiella tibetensis gen. nov., sp. nov., isolated from subsurface sediment.</title>
        <authorList>
            <person name="Wang Y.X."/>
            <person name="Huang F.Q."/>
            <person name="Nogi Y."/>
            <person name="Pang S.J."/>
            <person name="Wang P.K."/>
            <person name="Lv J."/>
        </authorList>
    </citation>
    <scope>NUCLEOTIDE SEQUENCE [LARGE SCALE GENOMIC DNA]</scope>
    <source>
        <strain evidence="3">fig4</strain>
    </source>
</reference>
<proteinExistence type="inferred from homology"/>
<keyword evidence="3" id="KW-1185">Reference proteome</keyword>
<dbReference type="Pfam" id="PF03795">
    <property type="entry name" value="YCII"/>
    <property type="match status" value="1"/>
</dbReference>
<dbReference type="PANTHER" id="PTHR33606">
    <property type="entry name" value="PROTEIN YCII"/>
    <property type="match status" value="1"/>
</dbReference>